<feature type="non-terminal residue" evidence="1">
    <location>
        <position position="1"/>
    </location>
</feature>
<protein>
    <submittedName>
        <fullName evidence="1">Uncharacterized protein</fullName>
    </submittedName>
</protein>
<dbReference type="RefSeq" id="WP_217643899.1">
    <property type="nucleotide sequence ID" value="NZ_FOGG01000043.1"/>
</dbReference>
<dbReference type="AlphaFoldDB" id="A0A1H9VH82"/>
<gene>
    <name evidence="1" type="ORF">SAMN04488023_1431</name>
</gene>
<organism evidence="1 2">
    <name type="scientific">Pedobacter rhizosphaerae</name>
    <dbReference type="NCBI Taxonomy" id="390241"/>
    <lineage>
        <taxon>Bacteria</taxon>
        <taxon>Pseudomonadati</taxon>
        <taxon>Bacteroidota</taxon>
        <taxon>Sphingobacteriia</taxon>
        <taxon>Sphingobacteriales</taxon>
        <taxon>Sphingobacteriaceae</taxon>
        <taxon>Pedobacter</taxon>
    </lineage>
</organism>
<dbReference type="Proteomes" id="UP000199572">
    <property type="component" value="Unassembled WGS sequence"/>
</dbReference>
<name>A0A1H9VH82_9SPHI</name>
<proteinExistence type="predicted"/>
<evidence type="ECO:0000313" key="1">
    <source>
        <dbReference type="EMBL" id="SES20824.1"/>
    </source>
</evidence>
<accession>A0A1H9VH82</accession>
<keyword evidence="2" id="KW-1185">Reference proteome</keyword>
<dbReference type="EMBL" id="FOGG01000043">
    <property type="protein sequence ID" value="SES20824.1"/>
    <property type="molecule type" value="Genomic_DNA"/>
</dbReference>
<evidence type="ECO:0000313" key="2">
    <source>
        <dbReference type="Proteomes" id="UP000199572"/>
    </source>
</evidence>
<reference evidence="1 2" key="1">
    <citation type="submission" date="2016-10" db="EMBL/GenBank/DDBJ databases">
        <authorList>
            <person name="de Groot N.N."/>
        </authorList>
    </citation>
    <scope>NUCLEOTIDE SEQUENCE [LARGE SCALE GENOMIC DNA]</scope>
    <source>
        <strain evidence="1 2">DSM 18610</strain>
    </source>
</reference>
<sequence length="62" mass="7024">GFAPKGELCIYSYQFLDIILANFSVSAITKNPVFLITDYSCGAETLILTMRYGEKKMFYLDV</sequence>